<evidence type="ECO:0000256" key="8">
    <source>
        <dbReference type="PROSITE-ProRule" id="PRU01091"/>
    </source>
</evidence>
<dbReference type="PROSITE" id="PS51755">
    <property type="entry name" value="OMPR_PHOB"/>
    <property type="match status" value="1"/>
</dbReference>
<dbReference type="Gene3D" id="6.10.250.690">
    <property type="match status" value="1"/>
</dbReference>
<dbReference type="RefSeq" id="WP_030456653.1">
    <property type="nucleotide sequence ID" value="NZ_WXEW01000007.1"/>
</dbReference>
<dbReference type="SUPFAM" id="SSF46894">
    <property type="entry name" value="C-terminal effector domain of the bipartite response regulators"/>
    <property type="match status" value="1"/>
</dbReference>
<reference evidence="11 12" key="1">
    <citation type="submission" date="2020-01" db="EMBL/GenBank/DDBJ databases">
        <title>Herbidospora sp. NEAU-GS84 nov., a novel actinomycete isolated from soil.</title>
        <authorList>
            <person name="Han L."/>
        </authorList>
    </citation>
    <scope>NUCLEOTIDE SEQUENCE [LARGE SCALE GENOMIC DNA]</scope>
    <source>
        <strain evidence="11 12">NEAU-GS84</strain>
    </source>
</reference>
<keyword evidence="4" id="KW-0805">Transcription regulation</keyword>
<evidence type="ECO:0000313" key="11">
    <source>
        <dbReference type="EMBL" id="NAS24763.1"/>
    </source>
</evidence>
<feature type="modified residue" description="4-aspartylphosphate" evidence="7">
    <location>
        <position position="57"/>
    </location>
</feature>
<evidence type="ECO:0000256" key="2">
    <source>
        <dbReference type="ARBA" id="ARBA00022553"/>
    </source>
</evidence>
<keyword evidence="12" id="KW-1185">Reference proteome</keyword>
<evidence type="ECO:0000256" key="5">
    <source>
        <dbReference type="ARBA" id="ARBA00023125"/>
    </source>
</evidence>
<dbReference type="InterPro" id="IPR001789">
    <property type="entry name" value="Sig_transdc_resp-reg_receiver"/>
</dbReference>
<dbReference type="GO" id="GO:0005829">
    <property type="term" value="C:cytosol"/>
    <property type="evidence" value="ECO:0007669"/>
    <property type="project" value="TreeGrafter"/>
</dbReference>
<keyword evidence="3" id="KW-0902">Two-component regulatory system</keyword>
<evidence type="ECO:0000313" key="12">
    <source>
        <dbReference type="Proteomes" id="UP000479526"/>
    </source>
</evidence>
<dbReference type="InterPro" id="IPR011006">
    <property type="entry name" value="CheY-like_superfamily"/>
</dbReference>
<dbReference type="SMART" id="SM00448">
    <property type="entry name" value="REC"/>
    <property type="match status" value="1"/>
</dbReference>
<dbReference type="SMART" id="SM00862">
    <property type="entry name" value="Trans_reg_C"/>
    <property type="match status" value="1"/>
</dbReference>
<dbReference type="Gene3D" id="3.40.50.2300">
    <property type="match status" value="1"/>
</dbReference>
<name>A0A7C9JH95_9ACTN</name>
<evidence type="ECO:0000259" key="10">
    <source>
        <dbReference type="PROSITE" id="PS51755"/>
    </source>
</evidence>
<organism evidence="11 12">
    <name type="scientific">Herbidospora solisilvae</name>
    <dbReference type="NCBI Taxonomy" id="2696284"/>
    <lineage>
        <taxon>Bacteria</taxon>
        <taxon>Bacillati</taxon>
        <taxon>Actinomycetota</taxon>
        <taxon>Actinomycetes</taxon>
        <taxon>Streptosporangiales</taxon>
        <taxon>Streptosporangiaceae</taxon>
        <taxon>Herbidospora</taxon>
    </lineage>
</organism>
<feature type="domain" description="OmpR/PhoB-type" evidence="10">
    <location>
        <begin position="128"/>
        <end position="226"/>
    </location>
</feature>
<feature type="DNA-binding region" description="OmpR/PhoB-type" evidence="8">
    <location>
        <begin position="128"/>
        <end position="226"/>
    </location>
</feature>
<evidence type="ECO:0000256" key="7">
    <source>
        <dbReference type="PROSITE-ProRule" id="PRU00169"/>
    </source>
</evidence>
<evidence type="ECO:0000256" key="3">
    <source>
        <dbReference type="ARBA" id="ARBA00023012"/>
    </source>
</evidence>
<dbReference type="InterPro" id="IPR001867">
    <property type="entry name" value="OmpR/PhoB-type_DNA-bd"/>
</dbReference>
<sequence length="232" mass="25713">MSAVPETRVLVVDDEPEVRTAIARALRVEGHRVASAVDGVTALAAIAGNAPDVVVLDVMMPDMDGLEVCRRLRKNGDRTPVLMLTALDGVGDRVAGLDAGADDYLVKPFALEELFARVRALLRRAAPPPETSFADLHLLPDRRQARRGTRVFDLTRTEYALLELLIRNGGQVLTREVILERIWGYEFTPGSNSLEVYIRYLRRKTEADGEPRLIQTVHGLGYALRSTGRERS</sequence>
<gene>
    <name evidence="11" type="ORF">GT755_24125</name>
</gene>
<dbReference type="GO" id="GO:0032993">
    <property type="term" value="C:protein-DNA complex"/>
    <property type="evidence" value="ECO:0007669"/>
    <property type="project" value="TreeGrafter"/>
</dbReference>
<dbReference type="CDD" id="cd00383">
    <property type="entry name" value="trans_reg_C"/>
    <property type="match status" value="1"/>
</dbReference>
<dbReference type="PROSITE" id="PS50110">
    <property type="entry name" value="RESPONSE_REGULATORY"/>
    <property type="match status" value="1"/>
</dbReference>
<dbReference type="Pfam" id="PF00072">
    <property type="entry name" value="Response_reg"/>
    <property type="match status" value="1"/>
</dbReference>
<dbReference type="Pfam" id="PF00486">
    <property type="entry name" value="Trans_reg_C"/>
    <property type="match status" value="1"/>
</dbReference>
<dbReference type="GO" id="GO:0000976">
    <property type="term" value="F:transcription cis-regulatory region binding"/>
    <property type="evidence" value="ECO:0007669"/>
    <property type="project" value="TreeGrafter"/>
</dbReference>
<dbReference type="PANTHER" id="PTHR48111:SF22">
    <property type="entry name" value="REGULATOR OF RPOS"/>
    <property type="match status" value="1"/>
</dbReference>
<dbReference type="InterPro" id="IPR016032">
    <property type="entry name" value="Sig_transdc_resp-reg_C-effctor"/>
</dbReference>
<keyword evidence="2 7" id="KW-0597">Phosphoprotein</keyword>
<dbReference type="InterPro" id="IPR039420">
    <property type="entry name" value="WalR-like"/>
</dbReference>
<dbReference type="FunFam" id="3.40.50.2300:FF:000001">
    <property type="entry name" value="DNA-binding response regulator PhoB"/>
    <property type="match status" value="1"/>
</dbReference>
<dbReference type="Proteomes" id="UP000479526">
    <property type="component" value="Unassembled WGS sequence"/>
</dbReference>
<evidence type="ECO:0000256" key="4">
    <source>
        <dbReference type="ARBA" id="ARBA00023015"/>
    </source>
</evidence>
<dbReference type="GO" id="GO:0000156">
    <property type="term" value="F:phosphorelay response regulator activity"/>
    <property type="evidence" value="ECO:0007669"/>
    <property type="project" value="TreeGrafter"/>
</dbReference>
<dbReference type="FunFam" id="1.10.10.10:FF:000005">
    <property type="entry name" value="Two-component system response regulator"/>
    <property type="match status" value="1"/>
</dbReference>
<protein>
    <submittedName>
        <fullName evidence="11">Response regulator</fullName>
    </submittedName>
</protein>
<feature type="domain" description="Response regulatory" evidence="9">
    <location>
        <begin position="8"/>
        <end position="122"/>
    </location>
</feature>
<dbReference type="GO" id="GO:0006355">
    <property type="term" value="P:regulation of DNA-templated transcription"/>
    <property type="evidence" value="ECO:0007669"/>
    <property type="project" value="InterPro"/>
</dbReference>
<dbReference type="EMBL" id="WXEW01000007">
    <property type="protein sequence ID" value="NAS24763.1"/>
    <property type="molecule type" value="Genomic_DNA"/>
</dbReference>
<proteinExistence type="predicted"/>
<dbReference type="InterPro" id="IPR036388">
    <property type="entry name" value="WH-like_DNA-bd_sf"/>
</dbReference>
<evidence type="ECO:0000256" key="1">
    <source>
        <dbReference type="ARBA" id="ARBA00004496"/>
    </source>
</evidence>
<dbReference type="Gene3D" id="1.10.10.10">
    <property type="entry name" value="Winged helix-like DNA-binding domain superfamily/Winged helix DNA-binding domain"/>
    <property type="match status" value="1"/>
</dbReference>
<dbReference type="CDD" id="cd17627">
    <property type="entry name" value="REC_OmpR_PrrA-like"/>
    <property type="match status" value="1"/>
</dbReference>
<comment type="caution">
    <text evidence="11">The sequence shown here is derived from an EMBL/GenBank/DDBJ whole genome shotgun (WGS) entry which is preliminary data.</text>
</comment>
<dbReference type="AlphaFoldDB" id="A0A7C9JH95"/>
<evidence type="ECO:0000256" key="6">
    <source>
        <dbReference type="ARBA" id="ARBA00023163"/>
    </source>
</evidence>
<accession>A0A7C9JH95</accession>
<comment type="subcellular location">
    <subcellularLocation>
        <location evidence="1">Cytoplasm</location>
    </subcellularLocation>
</comment>
<keyword evidence="6" id="KW-0804">Transcription</keyword>
<dbReference type="SUPFAM" id="SSF52172">
    <property type="entry name" value="CheY-like"/>
    <property type="match status" value="1"/>
</dbReference>
<keyword evidence="5 8" id="KW-0238">DNA-binding</keyword>
<dbReference type="PANTHER" id="PTHR48111">
    <property type="entry name" value="REGULATOR OF RPOS"/>
    <property type="match status" value="1"/>
</dbReference>
<evidence type="ECO:0000259" key="9">
    <source>
        <dbReference type="PROSITE" id="PS50110"/>
    </source>
</evidence>